<feature type="transmembrane region" description="Helical" evidence="7">
    <location>
        <begin position="570"/>
        <end position="591"/>
    </location>
</feature>
<dbReference type="OrthoDB" id="420606at2759"/>
<evidence type="ECO:0000256" key="2">
    <source>
        <dbReference type="ARBA" id="ARBA00010323"/>
    </source>
</evidence>
<dbReference type="EMBL" id="DS480379">
    <property type="protein sequence ID" value="EDO19415.1"/>
    <property type="molecule type" value="Genomic_DNA"/>
</dbReference>
<dbReference type="Proteomes" id="UP000000267">
    <property type="component" value="Unassembled WGS sequence"/>
</dbReference>
<dbReference type="GO" id="GO:0005783">
    <property type="term" value="C:endoplasmic reticulum"/>
    <property type="evidence" value="ECO:0007669"/>
    <property type="project" value="TreeGrafter"/>
</dbReference>
<evidence type="ECO:0000256" key="5">
    <source>
        <dbReference type="ARBA" id="ARBA00023136"/>
    </source>
</evidence>
<dbReference type="AlphaFoldDB" id="A7TE93"/>
<organism evidence="9">
    <name type="scientific">Vanderwaltozyma polyspora (strain ATCC 22028 / DSM 70294 / BCRC 21397 / CBS 2163 / NBRC 10782 / NRRL Y-8283 / UCD 57-17)</name>
    <name type="common">Kluyveromyces polysporus</name>
    <dbReference type="NCBI Taxonomy" id="436907"/>
    <lineage>
        <taxon>Eukaryota</taxon>
        <taxon>Fungi</taxon>
        <taxon>Dikarya</taxon>
        <taxon>Ascomycota</taxon>
        <taxon>Saccharomycotina</taxon>
        <taxon>Saccharomycetes</taxon>
        <taxon>Saccharomycetales</taxon>
        <taxon>Saccharomycetaceae</taxon>
        <taxon>Vanderwaltozyma</taxon>
    </lineage>
</organism>
<dbReference type="HOGENOM" id="CLU_021430_1_1_1"/>
<dbReference type="GO" id="GO:0006506">
    <property type="term" value="P:GPI anchor biosynthetic process"/>
    <property type="evidence" value="ECO:0007669"/>
    <property type="project" value="TreeGrafter"/>
</dbReference>
<evidence type="ECO:0000256" key="4">
    <source>
        <dbReference type="ARBA" id="ARBA00022989"/>
    </source>
</evidence>
<dbReference type="Pfam" id="PF03062">
    <property type="entry name" value="MBOAT"/>
    <property type="match status" value="1"/>
</dbReference>
<dbReference type="GO" id="GO:0016020">
    <property type="term" value="C:membrane"/>
    <property type="evidence" value="ECO:0007669"/>
    <property type="project" value="UniProtKB-SubCell"/>
</dbReference>
<evidence type="ECO:0000256" key="1">
    <source>
        <dbReference type="ARBA" id="ARBA00004141"/>
    </source>
</evidence>
<evidence type="ECO:0000256" key="3">
    <source>
        <dbReference type="ARBA" id="ARBA00022692"/>
    </source>
</evidence>
<keyword evidence="3 7" id="KW-0812">Transmembrane</keyword>
<feature type="transmembrane region" description="Helical" evidence="7">
    <location>
        <begin position="532"/>
        <end position="550"/>
    </location>
</feature>
<name>A7TE93_VANPO</name>
<dbReference type="PhylomeDB" id="A7TE93"/>
<feature type="region of interest" description="Disordered" evidence="6">
    <location>
        <begin position="35"/>
        <end position="61"/>
    </location>
</feature>
<dbReference type="InterPro" id="IPR004299">
    <property type="entry name" value="MBOAT_fam"/>
</dbReference>
<evidence type="ECO:0000256" key="6">
    <source>
        <dbReference type="SAM" id="MobiDB-lite"/>
    </source>
</evidence>
<reference evidence="8 9" key="1">
    <citation type="journal article" date="2007" name="Proc. Natl. Acad. Sci. U.S.A.">
        <title>Independent sorting-out of thousands of duplicated gene pairs in two yeast species descended from a whole-genome duplication.</title>
        <authorList>
            <person name="Scannell D.R."/>
            <person name="Frank A.C."/>
            <person name="Conant G.C."/>
            <person name="Byrne K.P."/>
            <person name="Woolfit M."/>
            <person name="Wolfe K.H."/>
        </authorList>
    </citation>
    <scope>NUCLEOTIDE SEQUENCE [LARGE SCALE GENOMIC DNA]</scope>
    <source>
        <strain evidence="9">ATCC 22028 / DSM 70294 / BCRC 21397 / CBS 2163 / NBRC 10782 / NRRL Y-8283 / UCD 57-17</strain>
    </source>
</reference>
<keyword evidence="9" id="KW-1185">Reference proteome</keyword>
<dbReference type="InterPro" id="IPR051085">
    <property type="entry name" value="MB_O-acyltransferase"/>
</dbReference>
<evidence type="ECO:0000313" key="9">
    <source>
        <dbReference type="Proteomes" id="UP000000267"/>
    </source>
</evidence>
<evidence type="ECO:0000313" key="8">
    <source>
        <dbReference type="EMBL" id="EDO19415.1"/>
    </source>
</evidence>
<dbReference type="GeneID" id="5547765"/>
<feature type="transmembrane region" description="Helical" evidence="7">
    <location>
        <begin position="399"/>
        <end position="419"/>
    </location>
</feature>
<evidence type="ECO:0008006" key="10">
    <source>
        <dbReference type="Google" id="ProtNLM"/>
    </source>
</evidence>
<dbReference type="eggNOG" id="KOG3860">
    <property type="taxonomic scope" value="Eukaryota"/>
</dbReference>
<feature type="transmembrane region" description="Helical" evidence="7">
    <location>
        <begin position="365"/>
        <end position="387"/>
    </location>
</feature>
<dbReference type="GO" id="GO:0008374">
    <property type="term" value="F:O-acyltransferase activity"/>
    <property type="evidence" value="ECO:0007669"/>
    <property type="project" value="TreeGrafter"/>
</dbReference>
<dbReference type="PANTHER" id="PTHR13285">
    <property type="entry name" value="ACYLTRANSFERASE"/>
    <property type="match status" value="1"/>
</dbReference>
<gene>
    <name evidence="8" type="ORF">Kpol_1002p62</name>
</gene>
<dbReference type="InParanoid" id="A7TE93"/>
<proteinExistence type="inferred from homology"/>
<sequence>MKLSDIYKEVRYFLSVESLDSRIVPNTGLKNVELKEPDSKSKKGSKKNKRNYPDRSNLKSSSGNTISIEGTKPLWGTLEFKFYYVMFLIVVPWMLKVGMEASNETNPNYPQFENLLSQGWIFGRKVDNSDAQYRFFRDNLVLIFSLMSSHVILKRIILKWSNIPKIRFDFFFGIFFLIVAHGVNSLRVFAHMFIMYLIAHLFKSQRRIATILSWTYGISSLFINDNYRSYPFGDILPFLSPLDSSFKGIIERWDVFFNFSLLRMLSYNMDYLERYHTLKSNDLNKKRLDSNSNSKTVPHNTLMELSERERLTAPHPLTAYSPVNYIAYVTYTPLYIAGPIITFNDYIYQTGRTLSWINVKNIIRYAIKVFVAIMTMEIILHFAYVVAVSKRKAWEGDSPFQISMIGLLNLNIIWLKLMIPWRVFRLWAMLDGVDTPENMIRCVDNNYSAVAFWRAWHRSYNKWVVRYIYIPLGGSKRRILTSLAVFSFVAIWHDIELKLLLWGWLIVLFLLPEIFATSFCARYKGKPWFRHLCGLGAVINIWMMMIANLFGFCLGKDGTMFLLRDIFMSWSGILFFIGSSGCIFIAVQVMFEQRESEKRRGINLKC</sequence>
<dbReference type="PANTHER" id="PTHR13285:SF18">
    <property type="entry name" value="PROTEIN-CYSTEINE N-PALMITOYLTRANSFERASE RASP"/>
    <property type="match status" value="1"/>
</dbReference>
<dbReference type="FunCoup" id="A7TE93">
    <property type="interactions" value="132"/>
</dbReference>
<keyword evidence="4 7" id="KW-1133">Transmembrane helix</keyword>
<accession>A7TE93</accession>
<feature type="transmembrane region" description="Helical" evidence="7">
    <location>
        <begin position="501"/>
        <end position="520"/>
    </location>
</feature>
<dbReference type="RefSeq" id="XP_001647273.1">
    <property type="nucleotide sequence ID" value="XM_001647223.1"/>
</dbReference>
<feature type="transmembrane region" description="Helical" evidence="7">
    <location>
        <begin position="479"/>
        <end position="495"/>
    </location>
</feature>
<comment type="similarity">
    <text evidence="2">Belongs to the membrane-bound acyltransferase family.</text>
</comment>
<protein>
    <recommendedName>
        <fullName evidence="10">Glycerol uptake protein 1</fullName>
    </recommendedName>
</protein>
<dbReference type="OMA" id="GWHRSYN"/>
<dbReference type="KEGG" id="vpo:Kpol_1002p62"/>
<comment type="subcellular location">
    <subcellularLocation>
        <location evidence="1">Membrane</location>
        <topology evidence="1">Multi-pass membrane protein</topology>
    </subcellularLocation>
</comment>
<evidence type="ECO:0000256" key="7">
    <source>
        <dbReference type="SAM" id="Phobius"/>
    </source>
</evidence>
<keyword evidence="5 7" id="KW-0472">Membrane</keyword>
<feature type="transmembrane region" description="Helical" evidence="7">
    <location>
        <begin position="140"/>
        <end position="158"/>
    </location>
</feature>
<dbReference type="STRING" id="436907.A7TE93"/>
<feature type="transmembrane region" description="Helical" evidence="7">
    <location>
        <begin position="170"/>
        <end position="198"/>
    </location>
</feature>
<feature type="transmembrane region" description="Helical" evidence="7">
    <location>
        <begin position="82"/>
        <end position="99"/>
    </location>
</feature>